<evidence type="ECO:0000256" key="6">
    <source>
        <dbReference type="ARBA" id="ARBA00022553"/>
    </source>
</evidence>
<proteinExistence type="predicted"/>
<evidence type="ECO:0000259" key="13">
    <source>
        <dbReference type="PROSITE" id="PS52004"/>
    </source>
</evidence>
<dbReference type="InterPro" id="IPR020841">
    <property type="entry name" value="PKS_Beta-ketoAc_synthase_dom"/>
</dbReference>
<evidence type="ECO:0000313" key="14">
    <source>
        <dbReference type="EMBL" id="ARR97040.1"/>
    </source>
</evidence>
<dbReference type="Pfam" id="PF00109">
    <property type="entry name" value="ketoacyl-synt"/>
    <property type="match status" value="1"/>
</dbReference>
<dbReference type="InterPro" id="IPR036291">
    <property type="entry name" value="NAD(P)-bd_dom_sf"/>
</dbReference>
<dbReference type="InterPro" id="IPR016039">
    <property type="entry name" value="Thiolase-like"/>
</dbReference>
<evidence type="ECO:0000256" key="5">
    <source>
        <dbReference type="ARBA" id="ARBA00022490"/>
    </source>
</evidence>
<dbReference type="Pfam" id="PF02801">
    <property type="entry name" value="Ketoacyl-synt_C"/>
    <property type="match status" value="1"/>
</dbReference>
<dbReference type="FunFam" id="3.40.47.10:FF:000019">
    <property type="entry name" value="Polyketide synthase type I"/>
    <property type="match status" value="1"/>
</dbReference>
<dbReference type="SMART" id="SM00825">
    <property type="entry name" value="PKS_KS"/>
    <property type="match status" value="1"/>
</dbReference>
<evidence type="ECO:0000256" key="4">
    <source>
        <dbReference type="ARBA" id="ARBA00022450"/>
    </source>
</evidence>
<evidence type="ECO:0000256" key="11">
    <source>
        <dbReference type="SAM" id="MobiDB-lite"/>
    </source>
</evidence>
<keyword evidence="7" id="KW-0808">Transferase</keyword>
<dbReference type="InterPro" id="IPR054514">
    <property type="entry name" value="RhiE-like_linker"/>
</dbReference>
<organism evidence="14">
    <name type="scientific">Herpetosiphon sp. B060</name>
    <dbReference type="NCBI Taxonomy" id="2002978"/>
    <lineage>
        <taxon>Bacteria</taxon>
        <taxon>Bacillati</taxon>
        <taxon>Chloroflexota</taxon>
        <taxon>Chloroflexia</taxon>
        <taxon>Herpetosiphonales</taxon>
        <taxon>Herpetosiphonaceae</taxon>
        <taxon>Herpetosiphon</taxon>
    </lineage>
</organism>
<evidence type="ECO:0000256" key="10">
    <source>
        <dbReference type="ARBA" id="ARBA00023268"/>
    </source>
</evidence>
<dbReference type="InterPro" id="IPR009081">
    <property type="entry name" value="PP-bd_ACP"/>
</dbReference>
<dbReference type="Gene3D" id="1.10.1200.10">
    <property type="entry name" value="ACP-like"/>
    <property type="match status" value="1"/>
</dbReference>
<feature type="domain" description="Ketosynthase family 3 (KS3)" evidence="13">
    <location>
        <begin position="556"/>
        <end position="978"/>
    </location>
</feature>
<dbReference type="InterPro" id="IPR032821">
    <property type="entry name" value="PKS_assoc"/>
</dbReference>
<dbReference type="InterPro" id="IPR014031">
    <property type="entry name" value="Ketoacyl_synth_C"/>
</dbReference>
<dbReference type="PANTHER" id="PTHR43775">
    <property type="entry name" value="FATTY ACID SYNTHASE"/>
    <property type="match status" value="1"/>
</dbReference>
<comment type="pathway">
    <text evidence="3">Antibiotic biosynthesis.</text>
</comment>
<dbReference type="Gene3D" id="3.30.70.3290">
    <property type="match status" value="1"/>
</dbReference>
<evidence type="ECO:0000256" key="3">
    <source>
        <dbReference type="ARBA" id="ARBA00004792"/>
    </source>
</evidence>
<dbReference type="FunFam" id="1.10.1200.10:FF:000019">
    <property type="entry name" value="Phenolpthiocerol synthesis type-I polyketide synthase PPSA"/>
    <property type="match status" value="1"/>
</dbReference>
<evidence type="ECO:0000256" key="9">
    <source>
        <dbReference type="ARBA" id="ARBA00022857"/>
    </source>
</evidence>
<dbReference type="GO" id="GO:0005886">
    <property type="term" value="C:plasma membrane"/>
    <property type="evidence" value="ECO:0007669"/>
    <property type="project" value="TreeGrafter"/>
</dbReference>
<feature type="domain" description="Carrier" evidence="12">
    <location>
        <begin position="431"/>
        <end position="504"/>
    </location>
</feature>
<sequence length="1186" mass="129316">MVPETIVYLWSEQASANQPASASLDLTLYPLFLLSQAFIHHKRAAMRVLYCYSDAPQPIAPFIMGLAGFARSLQMEHQQYWIQLLALQSSDVAMNRQVLAAIIRDELADTTSREFELRYQEGKKFARRFLPHAAPTPTADPQQLVLRPHGCYVIAGGKGALGAIFARYFASQAKVQLVLLGRSPIDQPTQKLISELEQTGSQAHYLQVDISDQAALSLALAPFGTIHGIIQAAGISNDSLLVHKTKASIDQTIAAKVQGTLALDAITAKQPLDFFILFGSSSGAFGNLGQADYAYANSFLNGFAAYREYLATKALRHGKTIAINWPLWADGGMGHNQATQQRLAQLGLSPLATEQGLRAFELSLHTNQLQMIVLGGDRQRIANLVNPMPTPQPIQPNLVVDTPSMSETPITPTTTEPTMAETPSIDAALQHYTRDYLRALLADATKLSAQRINPNEPFESYGVDSVMILGLNNQLGDRFGELPKTLFFEYQTLEQLTGYFVENHRTTLLKDVRLPEPASVVAAKPTPQPTSVNPNPPSAPELSQLAPAQPATPKGEVDIAIIGVSGRYPLAANLDEFWQNLQTGRNCVTTIPAERWDYRRYFHPEKGTYGKTYSIWGGFLDDIDKFDPLFFNISPLEAEMLDPQERIFIQTVWHTLEDAGYTRNALSRYQVGVYVGVMWGQYQLYGAAEPDDGVILTPASSYASIANRVSYFFNFRGPSIALDTMCSSSLTTIHLACESIKRGEIEVALAGGVNLTLHPNKHIFLSQTKFASSEGLCRSFGDGGDGYVPSEGVGAILLKALPQAIQDGDRIYGVIKASAVNHGGKTNGYTVPNPRQQEDLIRQAFRKAQIDPQTISYIEAHGTGTALGDPIEITGLTKAFNLPANQRHVVAVGSVKSNIGHCESAAGIAGITKVLLQMQHGQLVPSIHAETLSSNINFAESPFYIQRNLSAWNSAGLRRAGVSSFGAGGANGHIVLEEYQTEIQPEPNDQRPQLIVLSARDNERLRANAAALEAYLVKQTGSNQATNRAFAGTNLQHELAELVANTLNVASSELDPGEPLHEYGLDAPAIFQLQKQFEQAYQLTLPSNNPIDAFSIDQLAEYLQAEYPQRFTHAHSAFQAPNLAPPQLRLADIAYTLQVGREAMEARVAFVVSSIEVLIERLHAFAGGATAIANCYLSATPKPSGD</sequence>
<name>A0A2Z2H0B0_9CHLR</name>
<keyword evidence="10" id="KW-0511">Multifunctional enzyme</keyword>
<dbReference type="SMART" id="SM00823">
    <property type="entry name" value="PKS_PP"/>
    <property type="match status" value="2"/>
</dbReference>
<accession>A0A2Z2H0B0</accession>
<dbReference type="SMART" id="SM00822">
    <property type="entry name" value="PKS_KR"/>
    <property type="match status" value="1"/>
</dbReference>
<dbReference type="GO" id="GO:0006633">
    <property type="term" value="P:fatty acid biosynthetic process"/>
    <property type="evidence" value="ECO:0007669"/>
    <property type="project" value="TreeGrafter"/>
</dbReference>
<reference evidence="14" key="1">
    <citation type="journal article" date="2016" name="Angew. Chem. Int. Ed. Engl.">
        <title>Discovery of a Mosaic-Like Biosynthetic Assembly Line with a Decarboxylative Off-Loading Mechanism through a Combination of Genome Mining and Imaging.</title>
        <authorList>
            <person name="Mir Mohseni M."/>
            <person name="Hoever T."/>
            <person name="Barra L."/>
            <person name="Kaiser M."/>
            <person name="Dorrestein P.C."/>
            <person name="Dickschat J.S."/>
            <person name="Schaeberle T.F."/>
        </authorList>
    </citation>
    <scope>NUCLEOTIDE SEQUENCE</scope>
    <source>
        <strain evidence="14">B060</strain>
    </source>
</reference>
<keyword evidence="6" id="KW-0597">Phosphoprotein</keyword>
<evidence type="ECO:0000259" key="12">
    <source>
        <dbReference type="PROSITE" id="PS50075"/>
    </source>
</evidence>
<dbReference type="PANTHER" id="PTHR43775:SF37">
    <property type="entry name" value="SI:DKEY-61P9.11"/>
    <property type="match status" value="1"/>
</dbReference>
<dbReference type="Pfam" id="PF22336">
    <property type="entry name" value="RhiE-like_linker"/>
    <property type="match status" value="1"/>
</dbReference>
<dbReference type="GO" id="GO:0005737">
    <property type="term" value="C:cytoplasm"/>
    <property type="evidence" value="ECO:0007669"/>
    <property type="project" value="UniProtKB-SubCell"/>
</dbReference>
<dbReference type="SMART" id="SM01294">
    <property type="entry name" value="PKS_PP_betabranch"/>
    <property type="match status" value="1"/>
</dbReference>
<dbReference type="InterPro" id="IPR013968">
    <property type="entry name" value="PKS_KR"/>
</dbReference>
<dbReference type="GO" id="GO:0071770">
    <property type="term" value="P:DIM/DIP cell wall layer assembly"/>
    <property type="evidence" value="ECO:0007669"/>
    <property type="project" value="TreeGrafter"/>
</dbReference>
<keyword evidence="4" id="KW-0596">Phosphopantetheine</keyword>
<feature type="region of interest" description="Disordered" evidence="11">
    <location>
        <begin position="522"/>
        <end position="550"/>
    </location>
</feature>
<dbReference type="Gene3D" id="3.40.47.10">
    <property type="match status" value="1"/>
</dbReference>
<dbReference type="InterPro" id="IPR050091">
    <property type="entry name" value="PKS_NRPS_Biosynth_Enz"/>
</dbReference>
<dbReference type="PROSITE" id="PS50075">
    <property type="entry name" value="CARRIER"/>
    <property type="match status" value="1"/>
</dbReference>
<dbReference type="SUPFAM" id="SSF53901">
    <property type="entry name" value="Thiolase-like"/>
    <property type="match status" value="1"/>
</dbReference>
<dbReference type="Pfam" id="PF08659">
    <property type="entry name" value="KR"/>
    <property type="match status" value="1"/>
</dbReference>
<dbReference type="InterPro" id="IPR036736">
    <property type="entry name" value="ACP-like_sf"/>
</dbReference>
<dbReference type="GO" id="GO:0004312">
    <property type="term" value="F:fatty acid synthase activity"/>
    <property type="evidence" value="ECO:0007669"/>
    <property type="project" value="TreeGrafter"/>
</dbReference>
<keyword evidence="8" id="KW-0677">Repeat</keyword>
<evidence type="ECO:0000256" key="1">
    <source>
        <dbReference type="ARBA" id="ARBA00001957"/>
    </source>
</evidence>
<dbReference type="CDD" id="cd08953">
    <property type="entry name" value="KR_2_SDR_x"/>
    <property type="match status" value="1"/>
</dbReference>
<evidence type="ECO:0000256" key="8">
    <source>
        <dbReference type="ARBA" id="ARBA00022737"/>
    </source>
</evidence>
<dbReference type="InterPro" id="IPR014030">
    <property type="entry name" value="Ketoacyl_synth_N"/>
</dbReference>
<dbReference type="InterPro" id="IPR049490">
    <property type="entry name" value="C883_1060-like_KR_N"/>
</dbReference>
<comment type="subcellular location">
    <subcellularLocation>
        <location evidence="2">Cytoplasm</location>
    </subcellularLocation>
</comment>
<dbReference type="EMBL" id="KX765816">
    <property type="protein sequence ID" value="ARR97040.1"/>
    <property type="molecule type" value="Genomic_DNA"/>
</dbReference>
<keyword evidence="5" id="KW-0963">Cytoplasm</keyword>
<protein>
    <submittedName>
        <fullName evidence="14">SphG</fullName>
    </submittedName>
</protein>
<dbReference type="Pfam" id="PF21394">
    <property type="entry name" value="Beta-ketacyl_N"/>
    <property type="match status" value="1"/>
</dbReference>
<dbReference type="InterPro" id="IPR057326">
    <property type="entry name" value="KR_dom"/>
</dbReference>
<dbReference type="SUPFAM" id="SSF47336">
    <property type="entry name" value="ACP-like"/>
    <property type="match status" value="2"/>
</dbReference>
<dbReference type="Pfam" id="PF00550">
    <property type="entry name" value="PP-binding"/>
    <property type="match status" value="2"/>
</dbReference>
<evidence type="ECO:0000256" key="2">
    <source>
        <dbReference type="ARBA" id="ARBA00004496"/>
    </source>
</evidence>
<evidence type="ECO:0000256" key="7">
    <source>
        <dbReference type="ARBA" id="ARBA00022679"/>
    </source>
</evidence>
<dbReference type="AlphaFoldDB" id="A0A2Z2H0B0"/>
<dbReference type="SUPFAM" id="SSF51735">
    <property type="entry name" value="NAD(P)-binding Rossmann-fold domains"/>
    <property type="match status" value="2"/>
</dbReference>
<comment type="cofactor">
    <cofactor evidence="1">
        <name>pantetheine 4'-phosphate</name>
        <dbReference type="ChEBI" id="CHEBI:47942"/>
    </cofactor>
</comment>
<dbReference type="Pfam" id="PF16197">
    <property type="entry name" value="KAsynt_C_assoc"/>
    <property type="match status" value="1"/>
</dbReference>
<dbReference type="CDD" id="cd00833">
    <property type="entry name" value="PKS"/>
    <property type="match status" value="1"/>
</dbReference>
<dbReference type="PROSITE" id="PS52004">
    <property type="entry name" value="KS3_2"/>
    <property type="match status" value="1"/>
</dbReference>
<dbReference type="Gene3D" id="3.40.50.720">
    <property type="entry name" value="NAD(P)-binding Rossmann-like Domain"/>
    <property type="match status" value="1"/>
</dbReference>
<dbReference type="InterPro" id="IPR020806">
    <property type="entry name" value="PKS_PP-bd"/>
</dbReference>
<dbReference type="GO" id="GO:0031177">
    <property type="term" value="F:phosphopantetheine binding"/>
    <property type="evidence" value="ECO:0007669"/>
    <property type="project" value="InterPro"/>
</dbReference>
<keyword evidence="9" id="KW-0521">NADP</keyword>